<feature type="domain" description="Activator of Hsp90 ATPase homologue 1/2-like C-terminal" evidence="2">
    <location>
        <begin position="13"/>
        <end position="139"/>
    </location>
</feature>
<comment type="similarity">
    <text evidence="1">Belongs to the AHA1 family.</text>
</comment>
<sequence length="150" mass="16664">MSGNTITLHRVLKAPPERVYRAFLEPEALVKWYPPHGFTCQVFSMDARVGGGYKMAFTNFSSGKSHSFAGTFLELVPNSLIRLNDQFDDPILPGQMQVTIRLKPVLIGTELTIEQSGVPEAIPAEFCYAGWQESLQLLALLTEPDIPDQP</sequence>
<dbReference type="InterPro" id="IPR023393">
    <property type="entry name" value="START-like_dom_sf"/>
</dbReference>
<dbReference type="Proteomes" id="UP000659697">
    <property type="component" value="Unassembled WGS sequence"/>
</dbReference>
<dbReference type="Pfam" id="PF08327">
    <property type="entry name" value="AHSA1"/>
    <property type="match status" value="1"/>
</dbReference>
<comment type="caution">
    <text evidence="3">The sequence shown here is derived from an EMBL/GenBank/DDBJ whole genome shotgun (WGS) entry which is preliminary data.</text>
</comment>
<keyword evidence="4" id="KW-1185">Reference proteome</keyword>
<dbReference type="RefSeq" id="WP_189429967.1">
    <property type="nucleotide sequence ID" value="NZ_BNAO01000001.1"/>
</dbReference>
<dbReference type="EMBL" id="BNAO01000001">
    <property type="protein sequence ID" value="GHG61378.1"/>
    <property type="molecule type" value="Genomic_DNA"/>
</dbReference>
<evidence type="ECO:0000259" key="2">
    <source>
        <dbReference type="Pfam" id="PF08327"/>
    </source>
</evidence>
<evidence type="ECO:0000313" key="4">
    <source>
        <dbReference type="Proteomes" id="UP000659697"/>
    </source>
</evidence>
<proteinExistence type="inferred from homology"/>
<dbReference type="SUPFAM" id="SSF55961">
    <property type="entry name" value="Bet v1-like"/>
    <property type="match status" value="1"/>
</dbReference>
<gene>
    <name evidence="3" type="ORF">GCM10010919_05760</name>
</gene>
<dbReference type="Gene3D" id="3.30.530.20">
    <property type="match status" value="1"/>
</dbReference>
<accession>A0ABQ3KVC8</accession>
<dbReference type="CDD" id="cd08895">
    <property type="entry name" value="SRPBCC_CalC_Aha1-like_2"/>
    <property type="match status" value="1"/>
</dbReference>
<evidence type="ECO:0000256" key="1">
    <source>
        <dbReference type="ARBA" id="ARBA00006817"/>
    </source>
</evidence>
<name>A0ABQ3KVC8_9ALTE</name>
<organism evidence="3 4">
    <name type="scientific">Alishewanella longhuensis</name>
    <dbReference type="NCBI Taxonomy" id="1091037"/>
    <lineage>
        <taxon>Bacteria</taxon>
        <taxon>Pseudomonadati</taxon>
        <taxon>Pseudomonadota</taxon>
        <taxon>Gammaproteobacteria</taxon>
        <taxon>Alteromonadales</taxon>
        <taxon>Alteromonadaceae</taxon>
        <taxon>Alishewanella</taxon>
    </lineage>
</organism>
<reference evidence="4" key="1">
    <citation type="journal article" date="2019" name="Int. J. Syst. Evol. Microbiol.">
        <title>The Global Catalogue of Microorganisms (GCM) 10K type strain sequencing project: providing services to taxonomists for standard genome sequencing and annotation.</title>
        <authorList>
            <consortium name="The Broad Institute Genomics Platform"/>
            <consortium name="The Broad Institute Genome Sequencing Center for Infectious Disease"/>
            <person name="Wu L."/>
            <person name="Ma J."/>
        </authorList>
    </citation>
    <scope>NUCLEOTIDE SEQUENCE [LARGE SCALE GENOMIC DNA]</scope>
    <source>
        <strain evidence="4">CGMCC 1.7003</strain>
    </source>
</reference>
<dbReference type="InterPro" id="IPR013538">
    <property type="entry name" value="ASHA1/2-like_C"/>
</dbReference>
<evidence type="ECO:0000313" key="3">
    <source>
        <dbReference type="EMBL" id="GHG61378.1"/>
    </source>
</evidence>
<protein>
    <submittedName>
        <fullName evidence="3">Toxin</fullName>
    </submittedName>
</protein>